<dbReference type="RefSeq" id="XP_004035158.1">
    <property type="nucleotide sequence ID" value="XM_004035110.1"/>
</dbReference>
<evidence type="ECO:0000313" key="1">
    <source>
        <dbReference type="EMBL" id="EGR31672.1"/>
    </source>
</evidence>
<dbReference type="InParanoid" id="G0QSY4"/>
<dbReference type="SUPFAM" id="SSF57184">
    <property type="entry name" value="Growth factor receptor domain"/>
    <property type="match status" value="2"/>
</dbReference>
<dbReference type="OMA" id="SDCQIGL"/>
<gene>
    <name evidence="1" type="ORF">IMG5_104680</name>
</gene>
<dbReference type="PANTHER" id="PTHR45756">
    <property type="entry name" value="PALMITOYLTRANSFERASE"/>
    <property type="match status" value="1"/>
</dbReference>
<protein>
    <recommendedName>
        <fullName evidence="3">Furin</fullName>
    </recommendedName>
</protein>
<dbReference type="InterPro" id="IPR053215">
    <property type="entry name" value="TKL_Ser/Thr_kinase"/>
</dbReference>
<dbReference type="EMBL" id="GL983833">
    <property type="protein sequence ID" value="EGR31672.1"/>
    <property type="molecule type" value="Genomic_DNA"/>
</dbReference>
<evidence type="ECO:0000313" key="2">
    <source>
        <dbReference type="Proteomes" id="UP000008983"/>
    </source>
</evidence>
<evidence type="ECO:0008006" key="3">
    <source>
        <dbReference type="Google" id="ProtNLM"/>
    </source>
</evidence>
<accession>G0QSY4</accession>
<dbReference type="OrthoDB" id="10061577at2759"/>
<dbReference type="InterPro" id="IPR009030">
    <property type="entry name" value="Growth_fac_rcpt_cys_sf"/>
</dbReference>
<keyword evidence="2" id="KW-1185">Reference proteome</keyword>
<reference evidence="1 2" key="1">
    <citation type="submission" date="2011-07" db="EMBL/GenBank/DDBJ databases">
        <authorList>
            <person name="Coyne R."/>
            <person name="Brami D."/>
            <person name="Johnson J."/>
            <person name="Hostetler J."/>
            <person name="Hannick L."/>
            <person name="Clark T."/>
            <person name="Cassidy-Hanley D."/>
            <person name="Inman J."/>
        </authorList>
    </citation>
    <scope>NUCLEOTIDE SEQUENCE [LARGE SCALE GENOMIC DNA]</scope>
    <source>
        <strain evidence="1 2">G5</strain>
    </source>
</reference>
<organism evidence="1 2">
    <name type="scientific">Ichthyophthirius multifiliis</name>
    <name type="common">White spot disease agent</name>
    <name type="synonym">Ich</name>
    <dbReference type="NCBI Taxonomy" id="5932"/>
    <lineage>
        <taxon>Eukaryota</taxon>
        <taxon>Sar</taxon>
        <taxon>Alveolata</taxon>
        <taxon>Ciliophora</taxon>
        <taxon>Intramacronucleata</taxon>
        <taxon>Oligohymenophorea</taxon>
        <taxon>Hymenostomatida</taxon>
        <taxon>Ophryoglenina</taxon>
        <taxon>Ichthyophthirius</taxon>
    </lineage>
</organism>
<sequence length="229" mass="26547">MSFWIFRKLRTQACEKLSQGCLQQDNPNTCSQCDTNNGFRLTLEKKCTLCQLPCSLCNPNKLTQCFVCEERELTDEIIETQCPQQCERCSQPGECLECKTGYYQDQAKIHNIDETTEIECPNECKKCSKSKICLECQDGFYDYSFDNPTIQTIQCLSCTIKFSKCSSCTPSICLKCFPGYEYYDYEEKCIEVNKDATDCNQGCTLCGYNMMILKNYYEYYVNDILTYKK</sequence>
<dbReference type="AlphaFoldDB" id="G0QSY4"/>
<proteinExistence type="predicted"/>
<name>G0QSY4_ICHMU</name>
<dbReference type="GeneID" id="14907821"/>
<dbReference type="PANTHER" id="PTHR45756:SF1">
    <property type="entry name" value="PROTEIN KINASE DOMAIN CONTAINING PROTEIN"/>
    <property type="match status" value="1"/>
</dbReference>
<dbReference type="Proteomes" id="UP000008983">
    <property type="component" value="Unassembled WGS sequence"/>
</dbReference>